<dbReference type="Pfam" id="PF13188">
    <property type="entry name" value="PAS_8"/>
    <property type="match status" value="1"/>
</dbReference>
<dbReference type="SUPFAM" id="SSF52172">
    <property type="entry name" value="CheY-like"/>
    <property type="match status" value="1"/>
</dbReference>
<dbReference type="EMBL" id="BSPX01000033">
    <property type="protein sequence ID" value="GLT22841.1"/>
    <property type="molecule type" value="Genomic_DNA"/>
</dbReference>
<dbReference type="PANTHER" id="PTHR45339">
    <property type="entry name" value="HYBRID SIGNAL TRANSDUCTION HISTIDINE KINASE J"/>
    <property type="match status" value="1"/>
</dbReference>
<evidence type="ECO:0000256" key="9">
    <source>
        <dbReference type="ARBA" id="ARBA00023136"/>
    </source>
</evidence>
<dbReference type="SMART" id="SM00388">
    <property type="entry name" value="HisKA"/>
    <property type="match status" value="1"/>
</dbReference>
<dbReference type="InterPro" id="IPR003661">
    <property type="entry name" value="HisK_dim/P_dom"/>
</dbReference>
<dbReference type="NCBIfam" id="TIGR00229">
    <property type="entry name" value="sensory_box"/>
    <property type="match status" value="1"/>
</dbReference>
<feature type="transmembrane region" description="Helical" evidence="11">
    <location>
        <begin position="123"/>
        <end position="147"/>
    </location>
</feature>
<dbReference type="Proteomes" id="UP001157167">
    <property type="component" value="Unassembled WGS sequence"/>
</dbReference>
<dbReference type="Pfam" id="PF00072">
    <property type="entry name" value="Response_reg"/>
    <property type="match status" value="1"/>
</dbReference>
<feature type="domain" description="Response regulatory" evidence="13">
    <location>
        <begin position="917"/>
        <end position="1036"/>
    </location>
</feature>
<evidence type="ECO:0000256" key="3">
    <source>
        <dbReference type="ARBA" id="ARBA00012438"/>
    </source>
</evidence>
<dbReference type="Gene3D" id="3.30.450.20">
    <property type="entry name" value="PAS domain"/>
    <property type="match status" value="1"/>
</dbReference>
<dbReference type="Pfam" id="PF02518">
    <property type="entry name" value="HATPase_c"/>
    <property type="match status" value="1"/>
</dbReference>
<dbReference type="EC" id="2.7.13.3" evidence="3"/>
<dbReference type="InterPro" id="IPR001789">
    <property type="entry name" value="Sig_transdc_resp-reg_receiver"/>
</dbReference>
<dbReference type="InterPro" id="IPR036890">
    <property type="entry name" value="HATPase_C_sf"/>
</dbReference>
<feature type="transmembrane region" description="Helical" evidence="11">
    <location>
        <begin position="194"/>
        <end position="213"/>
    </location>
</feature>
<evidence type="ECO:0000256" key="7">
    <source>
        <dbReference type="ARBA" id="ARBA00022989"/>
    </source>
</evidence>
<feature type="transmembrane region" description="Helical" evidence="11">
    <location>
        <begin position="495"/>
        <end position="519"/>
    </location>
</feature>
<dbReference type="InterPro" id="IPR003594">
    <property type="entry name" value="HATPase_dom"/>
</dbReference>
<dbReference type="SMART" id="SM00448">
    <property type="entry name" value="REC"/>
    <property type="match status" value="1"/>
</dbReference>
<dbReference type="InterPro" id="IPR000014">
    <property type="entry name" value="PAS"/>
</dbReference>
<dbReference type="Gene3D" id="3.30.565.10">
    <property type="entry name" value="Histidine kinase-like ATPase, C-terminal domain"/>
    <property type="match status" value="1"/>
</dbReference>
<dbReference type="PRINTS" id="PR00344">
    <property type="entry name" value="BCTRLSENSOR"/>
</dbReference>
<dbReference type="CDD" id="cd00082">
    <property type="entry name" value="HisKA"/>
    <property type="match status" value="1"/>
</dbReference>
<sequence length="1129" mass="122404">MRVAHVLRSTALTALAYVGLGGISLLLAVAPGYASPLFPSAGLALAAMLHLGRPALVAVWFGSALLNLINAWLSGKPDSLSLSIAALIGTGAAMQAGAGAWLISRVMGERWRELESERDVVRFLLLGGVISTLISSSLCVTGLYGLGVINHSDYLFAWWNWYVGDSVGVIVFAPLFLCFFNRHEGPWRDRRRRIIGPTLLTGGLVALAFYGVAQWERQAQQNQLQADGQAIAKRIADRVVAHREVLASLRNFIEATPAFTFRQFEQFTRITLEGHQDIHALSFNDFVPHEHRAAYEKAVAGLSMNNAFQITERNEAGTLRRAGDRPDYVAVRYIVPLATNRPALGFDIYSEPTRREAINRALASGGMVVTKPLKLVQEQQRRTGVLELLPVRNVENPLAIGGVARPSGFAVAVIKADEMVAIATRDHIPDGIALQLTDAGMPAGQGLLFSSGPLADGEVLPERASHWSAMLPVGDRQWLLSVYPGRGYFQHNRPLMVWAMGVVGLTFAFLMQVLILGMIGRSALIHRKNAALRASEDRYQRLFNDSPLPMWQIAAGSRRFLMVNDKAVEHYGWSREAFLAMTLDDILADGDAVSCREPQAGHGAGDELPRCRHRRRDGSEIEVIVSASMVSWGDEDAYVQVIQDITQQIQLIAARETAEQSSMTKSRFLATVSHELRTPMNGILGMAQLLQRPGVGEAERLEYAQVIMSSGHVLLGLLNDILDFSKVEAGKLTLNPARLEVAGVLQEVMTLFAEPARRKGLAFSVDWQGPESAAYMVDRQRLVQMLANLVGNAVKFTDAGSVRVEAFQVEADGEEATLEFAVTDTGIGVPEDKQHLMFHPFSQADSSATRQHGGTGLGLSIVSSLAELMGGSVGLSSRAGEGARFWFRIRAAVGDAPATPVVQPAPVQRAPVSMGGQVLLVEDNATNRRVVRSQLASRGVGVVTAANGQECLDLLAQGASPDLVLMDVQMPVMDGLATTAEIRRREAGTGRSLPIVALTADAFAESRAACMAAGMDDFVTKPVMLEALVGVLQRWLPPAPVESGPAESDETLRTLDGDRLGVVVDELDHLLQSSDFDAIGRFRELKTLVAGTVMESDFDEVGRLVGELRFSAARECLRQVFARTSGVTE</sequence>
<keyword evidence="9 11" id="KW-0472">Membrane</keyword>
<keyword evidence="8" id="KW-0902">Two-component regulatory system</keyword>
<evidence type="ECO:0000259" key="14">
    <source>
        <dbReference type="PROSITE" id="PS50839"/>
    </source>
</evidence>
<evidence type="ECO:0000256" key="2">
    <source>
        <dbReference type="ARBA" id="ARBA00004651"/>
    </source>
</evidence>
<dbReference type="InterPro" id="IPR011006">
    <property type="entry name" value="CheY-like_superfamily"/>
</dbReference>
<evidence type="ECO:0000256" key="11">
    <source>
        <dbReference type="SAM" id="Phobius"/>
    </source>
</evidence>
<dbReference type="PANTHER" id="PTHR45339:SF1">
    <property type="entry name" value="HYBRID SIGNAL TRANSDUCTION HISTIDINE KINASE J"/>
    <property type="match status" value="1"/>
</dbReference>
<dbReference type="SMART" id="SM00091">
    <property type="entry name" value="PAS"/>
    <property type="match status" value="1"/>
</dbReference>
<keyword evidence="7 11" id="KW-1133">Transmembrane helix</keyword>
<dbReference type="SUPFAM" id="SSF55874">
    <property type="entry name" value="ATPase domain of HSP90 chaperone/DNA topoisomerase II/histidine kinase"/>
    <property type="match status" value="1"/>
</dbReference>
<dbReference type="Pfam" id="PF05231">
    <property type="entry name" value="MASE1"/>
    <property type="match status" value="1"/>
</dbReference>
<dbReference type="RefSeq" id="WP_284188123.1">
    <property type="nucleotide sequence ID" value="NZ_BSPX01000033.1"/>
</dbReference>
<dbReference type="InterPro" id="IPR006189">
    <property type="entry name" value="CHASE_dom"/>
</dbReference>
<evidence type="ECO:0000313" key="16">
    <source>
        <dbReference type="Proteomes" id="UP001157167"/>
    </source>
</evidence>
<dbReference type="InterPro" id="IPR004358">
    <property type="entry name" value="Sig_transdc_His_kin-like_C"/>
</dbReference>
<organism evidence="15 16">
    <name type="scientific">Zoogloea oryzae</name>
    <dbReference type="NCBI Taxonomy" id="310767"/>
    <lineage>
        <taxon>Bacteria</taxon>
        <taxon>Pseudomonadati</taxon>
        <taxon>Pseudomonadota</taxon>
        <taxon>Betaproteobacteria</taxon>
        <taxon>Rhodocyclales</taxon>
        <taxon>Zoogloeaceae</taxon>
        <taxon>Zoogloea</taxon>
    </lineage>
</organism>
<evidence type="ECO:0000259" key="12">
    <source>
        <dbReference type="PROSITE" id="PS50109"/>
    </source>
</evidence>
<dbReference type="SUPFAM" id="SSF47384">
    <property type="entry name" value="Homodimeric domain of signal transducing histidine kinase"/>
    <property type="match status" value="1"/>
</dbReference>
<evidence type="ECO:0000256" key="4">
    <source>
        <dbReference type="ARBA" id="ARBA00022475"/>
    </source>
</evidence>
<comment type="catalytic activity">
    <reaction evidence="1">
        <text>ATP + protein L-histidine = ADP + protein N-phospho-L-histidine.</text>
        <dbReference type="EC" id="2.7.13.3"/>
    </reaction>
</comment>
<dbReference type="SMART" id="SM01079">
    <property type="entry name" value="CHASE"/>
    <property type="match status" value="1"/>
</dbReference>
<dbReference type="CDD" id="cd16922">
    <property type="entry name" value="HATPase_EvgS-ArcB-TorS-like"/>
    <property type="match status" value="1"/>
</dbReference>
<dbReference type="PROSITE" id="PS50109">
    <property type="entry name" value="HIS_KIN"/>
    <property type="match status" value="1"/>
</dbReference>
<accession>A0ABQ6FD63</accession>
<keyword evidence="5 10" id="KW-0597">Phosphoprotein</keyword>
<dbReference type="Gene3D" id="1.10.287.130">
    <property type="match status" value="1"/>
</dbReference>
<dbReference type="InterPro" id="IPR035965">
    <property type="entry name" value="PAS-like_dom_sf"/>
</dbReference>
<feature type="domain" description="Histidine kinase" evidence="12">
    <location>
        <begin position="671"/>
        <end position="893"/>
    </location>
</feature>
<dbReference type="InterPro" id="IPR042240">
    <property type="entry name" value="CHASE_sf"/>
</dbReference>
<evidence type="ECO:0000259" key="13">
    <source>
        <dbReference type="PROSITE" id="PS50110"/>
    </source>
</evidence>
<dbReference type="PROSITE" id="PS50110">
    <property type="entry name" value="RESPONSE_REGULATORY"/>
    <property type="match status" value="1"/>
</dbReference>
<dbReference type="CDD" id="cd00130">
    <property type="entry name" value="PAS"/>
    <property type="match status" value="1"/>
</dbReference>
<reference evidence="16" key="1">
    <citation type="journal article" date="2019" name="Int. J. Syst. Evol. Microbiol.">
        <title>The Global Catalogue of Microorganisms (GCM) 10K type strain sequencing project: providing services to taxonomists for standard genome sequencing and annotation.</title>
        <authorList>
            <consortium name="The Broad Institute Genomics Platform"/>
            <consortium name="The Broad Institute Genome Sequencing Center for Infectious Disease"/>
            <person name="Wu L."/>
            <person name="Ma J."/>
        </authorList>
    </citation>
    <scope>NUCLEOTIDE SEQUENCE [LARGE SCALE GENOMIC DNA]</scope>
    <source>
        <strain evidence="16">NBRC 102407</strain>
    </source>
</reference>
<comment type="subcellular location">
    <subcellularLocation>
        <location evidence="2">Cell membrane</location>
        <topology evidence="2">Multi-pass membrane protein</topology>
    </subcellularLocation>
</comment>
<dbReference type="InterPro" id="IPR007895">
    <property type="entry name" value="MASE1"/>
</dbReference>
<dbReference type="SUPFAM" id="SSF55785">
    <property type="entry name" value="PYP-like sensor domain (PAS domain)"/>
    <property type="match status" value="1"/>
</dbReference>
<feature type="transmembrane region" description="Helical" evidence="11">
    <location>
        <begin position="55"/>
        <end position="73"/>
    </location>
</feature>
<keyword evidence="4" id="KW-1003">Cell membrane</keyword>
<dbReference type="Pfam" id="PF03924">
    <property type="entry name" value="CHASE"/>
    <property type="match status" value="1"/>
</dbReference>
<evidence type="ECO:0000313" key="15">
    <source>
        <dbReference type="EMBL" id="GLT22841.1"/>
    </source>
</evidence>
<keyword evidence="16" id="KW-1185">Reference proteome</keyword>
<keyword evidence="6 11" id="KW-0812">Transmembrane</keyword>
<evidence type="ECO:0000256" key="6">
    <source>
        <dbReference type="ARBA" id="ARBA00022692"/>
    </source>
</evidence>
<gene>
    <name evidence="15" type="ORF">GCM10007933_23020</name>
</gene>
<evidence type="ECO:0000256" key="5">
    <source>
        <dbReference type="ARBA" id="ARBA00022553"/>
    </source>
</evidence>
<evidence type="ECO:0000256" key="1">
    <source>
        <dbReference type="ARBA" id="ARBA00000085"/>
    </source>
</evidence>
<dbReference type="Gene3D" id="3.30.450.350">
    <property type="entry name" value="CHASE domain"/>
    <property type="match status" value="1"/>
</dbReference>
<dbReference type="InterPro" id="IPR005467">
    <property type="entry name" value="His_kinase_dom"/>
</dbReference>
<feature type="modified residue" description="4-aspartylphosphate" evidence="10">
    <location>
        <position position="967"/>
    </location>
</feature>
<proteinExistence type="predicted"/>
<dbReference type="InterPro" id="IPR036097">
    <property type="entry name" value="HisK_dim/P_sf"/>
</dbReference>
<protein>
    <recommendedName>
        <fullName evidence="3">histidine kinase</fullName>
        <ecNumber evidence="3">2.7.13.3</ecNumber>
    </recommendedName>
</protein>
<comment type="caution">
    <text evidence="15">The sequence shown here is derived from an EMBL/GenBank/DDBJ whole genome shotgun (WGS) entry which is preliminary data.</text>
</comment>
<dbReference type="Pfam" id="PF00512">
    <property type="entry name" value="HisKA"/>
    <property type="match status" value="1"/>
</dbReference>
<feature type="transmembrane region" description="Helical" evidence="11">
    <location>
        <begin position="159"/>
        <end position="182"/>
    </location>
</feature>
<name>A0ABQ6FD63_9RHOO</name>
<evidence type="ECO:0000256" key="8">
    <source>
        <dbReference type="ARBA" id="ARBA00023012"/>
    </source>
</evidence>
<feature type="transmembrane region" description="Helical" evidence="11">
    <location>
        <begin position="12"/>
        <end position="34"/>
    </location>
</feature>
<feature type="transmembrane region" description="Helical" evidence="11">
    <location>
        <begin position="79"/>
        <end position="103"/>
    </location>
</feature>
<feature type="domain" description="CHASE" evidence="14">
    <location>
        <begin position="255"/>
        <end position="481"/>
    </location>
</feature>
<evidence type="ECO:0000256" key="10">
    <source>
        <dbReference type="PROSITE-ProRule" id="PRU00169"/>
    </source>
</evidence>
<dbReference type="PROSITE" id="PS50839">
    <property type="entry name" value="CHASE"/>
    <property type="match status" value="1"/>
</dbReference>
<dbReference type="Gene3D" id="3.40.50.2300">
    <property type="match status" value="1"/>
</dbReference>
<dbReference type="CDD" id="cd17546">
    <property type="entry name" value="REC_hyHK_CKI1_RcsC-like"/>
    <property type="match status" value="1"/>
</dbReference>
<dbReference type="SMART" id="SM00387">
    <property type="entry name" value="HATPase_c"/>
    <property type="match status" value="1"/>
</dbReference>